<dbReference type="InterPro" id="IPR043128">
    <property type="entry name" value="Rev_trsase/Diguanyl_cyclase"/>
</dbReference>
<keyword evidence="2" id="KW-0812">Transmembrane</keyword>
<protein>
    <recommendedName>
        <fullName evidence="1">diguanylate cyclase</fullName>
        <ecNumber evidence="1">2.7.7.65</ecNumber>
    </recommendedName>
</protein>
<dbReference type="InterPro" id="IPR000160">
    <property type="entry name" value="GGDEF_dom"/>
</dbReference>
<dbReference type="EC" id="2.7.7.65" evidence="1"/>
<keyword evidence="2" id="KW-1133">Transmembrane helix</keyword>
<evidence type="ECO:0000259" key="3">
    <source>
        <dbReference type="PROSITE" id="PS50887"/>
    </source>
</evidence>
<name>A0A0D7F365_RHOPL</name>
<gene>
    <name evidence="4" type="ORF">OO17_03815</name>
</gene>
<dbReference type="FunFam" id="3.30.70.270:FF:000001">
    <property type="entry name" value="Diguanylate cyclase domain protein"/>
    <property type="match status" value="1"/>
</dbReference>
<dbReference type="SUPFAM" id="SSF55073">
    <property type="entry name" value="Nucleotide cyclase"/>
    <property type="match status" value="1"/>
</dbReference>
<feature type="transmembrane region" description="Helical" evidence="2">
    <location>
        <begin position="64"/>
        <end position="80"/>
    </location>
</feature>
<reference evidence="4 5" key="1">
    <citation type="submission" date="2014-11" db="EMBL/GenBank/DDBJ databases">
        <title>Genomics and ecophysiology of heterotrophic nitrogen fixing bacteria isolated from estuarine surface water.</title>
        <authorList>
            <person name="Bentzon-Tilia M."/>
            <person name="Severin I."/>
            <person name="Hansen L.H."/>
            <person name="Riemann L."/>
        </authorList>
    </citation>
    <scope>NUCLEOTIDE SEQUENCE [LARGE SCALE GENOMIC DNA]</scope>
    <source>
        <strain evidence="4 5">BAL398</strain>
    </source>
</reference>
<dbReference type="PANTHER" id="PTHR45138:SF24">
    <property type="entry name" value="DIGUANYLATE CYCLASE DGCC-RELATED"/>
    <property type="match status" value="1"/>
</dbReference>
<evidence type="ECO:0000256" key="1">
    <source>
        <dbReference type="ARBA" id="ARBA00012528"/>
    </source>
</evidence>
<feature type="transmembrane region" description="Helical" evidence="2">
    <location>
        <begin position="186"/>
        <end position="210"/>
    </location>
</feature>
<dbReference type="PROSITE" id="PS50887">
    <property type="entry name" value="GGDEF"/>
    <property type="match status" value="1"/>
</dbReference>
<dbReference type="RefSeq" id="WP_044405938.1">
    <property type="nucleotide sequence ID" value="NZ_JXXE01000071.1"/>
</dbReference>
<feature type="transmembrane region" description="Helical" evidence="2">
    <location>
        <begin position="6"/>
        <end position="25"/>
    </location>
</feature>
<organism evidence="4 5">
    <name type="scientific">Rhodopseudomonas palustris</name>
    <dbReference type="NCBI Taxonomy" id="1076"/>
    <lineage>
        <taxon>Bacteria</taxon>
        <taxon>Pseudomonadati</taxon>
        <taxon>Pseudomonadota</taxon>
        <taxon>Alphaproteobacteria</taxon>
        <taxon>Hyphomicrobiales</taxon>
        <taxon>Nitrobacteraceae</taxon>
        <taxon>Rhodopseudomonas</taxon>
    </lineage>
</organism>
<dbReference type="EMBL" id="JXXE01000071">
    <property type="protein sequence ID" value="KIZ47538.1"/>
    <property type="molecule type" value="Genomic_DNA"/>
</dbReference>
<dbReference type="GO" id="GO:0043709">
    <property type="term" value="P:cell adhesion involved in single-species biofilm formation"/>
    <property type="evidence" value="ECO:0007669"/>
    <property type="project" value="TreeGrafter"/>
</dbReference>
<dbReference type="PATRIC" id="fig|1076.23.peg.6312"/>
<dbReference type="CDD" id="cd01949">
    <property type="entry name" value="GGDEF"/>
    <property type="match status" value="1"/>
</dbReference>
<feature type="transmembrane region" description="Helical" evidence="2">
    <location>
        <begin position="92"/>
        <end position="114"/>
    </location>
</feature>
<feature type="domain" description="GGDEF" evidence="3">
    <location>
        <begin position="251"/>
        <end position="385"/>
    </location>
</feature>
<dbReference type="NCBIfam" id="TIGR00254">
    <property type="entry name" value="GGDEF"/>
    <property type="match status" value="1"/>
</dbReference>
<dbReference type="AlphaFoldDB" id="A0A0D7F365"/>
<dbReference type="PANTHER" id="PTHR45138">
    <property type="entry name" value="REGULATORY COMPONENTS OF SENSORY TRANSDUCTION SYSTEM"/>
    <property type="match status" value="1"/>
</dbReference>
<proteinExistence type="predicted"/>
<feature type="transmembrane region" description="Helical" evidence="2">
    <location>
        <begin position="151"/>
        <end position="174"/>
    </location>
</feature>
<evidence type="ECO:0000313" key="4">
    <source>
        <dbReference type="EMBL" id="KIZ47538.1"/>
    </source>
</evidence>
<keyword evidence="2" id="KW-0472">Membrane</keyword>
<sequence>MLSVPTIWVVLVLNFSALGVIWIHVVRSYPNLEAARFWSAAASVLALGAGLGLLRGVVSSPLPLLGGGILVTFACCLESMGVSRFYGRPTSWLPTILITALTGFGLVFFVVGIDSMPMRIVVYSCGQIVPVALTLRHVLSHQGRRNPGARMAGTVAIMMLGVYIIRSVAAVSGLAGQISMVDFNSFHAALILLLVFLSMAWNFGFLLMAIDRLRAEVESLALRDDLTGVANRRHFLQQLSVRCQISTRTERPFALLAIDLDGFKSVNDGHGHSAGDACLRDFTRATQSRLRAGDLLARTGGDEFCVVMPDTSWLEATIVARRILEECRNQFVNSGGSTPGITASIGVAQWTKKMGSDPEPLIAAADAALYAAKNLGKDRYAVHDSTPDLEASMPPLLKTA</sequence>
<dbReference type="Proteomes" id="UP000032515">
    <property type="component" value="Unassembled WGS sequence"/>
</dbReference>
<dbReference type="GO" id="GO:1902201">
    <property type="term" value="P:negative regulation of bacterial-type flagellum-dependent cell motility"/>
    <property type="evidence" value="ECO:0007669"/>
    <property type="project" value="TreeGrafter"/>
</dbReference>
<feature type="transmembrane region" description="Helical" evidence="2">
    <location>
        <begin position="120"/>
        <end position="139"/>
    </location>
</feature>
<dbReference type="GO" id="GO:0052621">
    <property type="term" value="F:diguanylate cyclase activity"/>
    <property type="evidence" value="ECO:0007669"/>
    <property type="project" value="UniProtKB-EC"/>
</dbReference>
<dbReference type="SMART" id="SM00267">
    <property type="entry name" value="GGDEF"/>
    <property type="match status" value="1"/>
</dbReference>
<evidence type="ECO:0000313" key="5">
    <source>
        <dbReference type="Proteomes" id="UP000032515"/>
    </source>
</evidence>
<evidence type="ECO:0000256" key="2">
    <source>
        <dbReference type="SAM" id="Phobius"/>
    </source>
</evidence>
<feature type="transmembrane region" description="Helical" evidence="2">
    <location>
        <begin position="37"/>
        <end position="58"/>
    </location>
</feature>
<dbReference type="GO" id="GO:0005886">
    <property type="term" value="C:plasma membrane"/>
    <property type="evidence" value="ECO:0007669"/>
    <property type="project" value="TreeGrafter"/>
</dbReference>
<dbReference type="OrthoDB" id="9812260at2"/>
<dbReference type="Gene3D" id="3.30.70.270">
    <property type="match status" value="1"/>
</dbReference>
<accession>A0A0D7F365</accession>
<dbReference type="InterPro" id="IPR050469">
    <property type="entry name" value="Diguanylate_Cyclase"/>
</dbReference>
<comment type="caution">
    <text evidence="4">The sequence shown here is derived from an EMBL/GenBank/DDBJ whole genome shotgun (WGS) entry which is preliminary data.</text>
</comment>
<dbReference type="InterPro" id="IPR029787">
    <property type="entry name" value="Nucleotide_cyclase"/>
</dbReference>
<dbReference type="Pfam" id="PF00990">
    <property type="entry name" value="GGDEF"/>
    <property type="match status" value="1"/>
</dbReference>